<dbReference type="InterPro" id="IPR008936">
    <property type="entry name" value="Rho_GTPase_activation_prot"/>
</dbReference>
<dbReference type="EMBL" id="AAAB01008879">
    <property type="status" value="NOT_ANNOTATED_CDS"/>
    <property type="molecule type" value="Genomic_DNA"/>
</dbReference>
<dbReference type="VEuPathDB" id="VectorBase:AGAP013292"/>
<feature type="region of interest" description="Disordered" evidence="1">
    <location>
        <begin position="635"/>
        <end position="654"/>
    </location>
</feature>
<dbReference type="EnsemblMetazoa" id="AGAP013292-RA">
    <property type="protein sequence ID" value="AGAP013292-PA"/>
    <property type="gene ID" value="AGAP013292"/>
</dbReference>
<evidence type="ECO:0000313" key="3">
    <source>
        <dbReference type="Proteomes" id="UP000007062"/>
    </source>
</evidence>
<dbReference type="AlphaFoldDB" id="A0A1S4HBK6"/>
<dbReference type="Gene3D" id="1.10.555.10">
    <property type="entry name" value="Rho GTPase activation protein"/>
    <property type="match status" value="1"/>
</dbReference>
<feature type="compositionally biased region" description="Basic and acidic residues" evidence="1">
    <location>
        <begin position="421"/>
        <end position="445"/>
    </location>
</feature>
<feature type="region of interest" description="Disordered" evidence="1">
    <location>
        <begin position="408"/>
        <end position="445"/>
    </location>
</feature>
<dbReference type="PANTHER" id="PTHR15670">
    <property type="entry name" value="RHO GTPASE ACTIVATING PROTEIN 11A"/>
    <property type="match status" value="1"/>
</dbReference>
<dbReference type="VEuPathDB" id="VectorBase:AGAMI1_009130"/>
<accession>A0A1S4HBK6</accession>
<protein>
    <submittedName>
        <fullName evidence="2">Rho-GAP domain-containing protein</fullName>
    </submittedName>
</protein>
<organism evidence="2 3">
    <name type="scientific">Anopheles gambiae</name>
    <name type="common">African malaria mosquito</name>
    <dbReference type="NCBI Taxonomy" id="7165"/>
    <lineage>
        <taxon>Eukaryota</taxon>
        <taxon>Metazoa</taxon>
        <taxon>Ecdysozoa</taxon>
        <taxon>Arthropoda</taxon>
        <taxon>Hexapoda</taxon>
        <taxon>Insecta</taxon>
        <taxon>Pterygota</taxon>
        <taxon>Neoptera</taxon>
        <taxon>Endopterygota</taxon>
        <taxon>Diptera</taxon>
        <taxon>Nematocera</taxon>
        <taxon>Culicoidea</taxon>
        <taxon>Culicidae</taxon>
        <taxon>Anophelinae</taxon>
        <taxon>Anopheles</taxon>
    </lineage>
</organism>
<dbReference type="Pfam" id="PF00620">
    <property type="entry name" value="RhoGAP"/>
    <property type="match status" value="1"/>
</dbReference>
<reference evidence="2 3" key="2">
    <citation type="journal article" date="2004" name="Trends Parasitol.">
        <title>The Anopheles gambiae genome: an update.</title>
        <authorList>
            <person name="Mongin E."/>
            <person name="Louis C."/>
            <person name="Holt R.A."/>
            <person name="Birney E."/>
            <person name="Collins F.H."/>
        </authorList>
    </citation>
    <scope>NUCLEOTIDE SEQUENCE [LARGE SCALE GENOMIC DNA]</scope>
    <source>
        <strain evidence="2 3">PEST</strain>
    </source>
</reference>
<evidence type="ECO:0000313" key="2">
    <source>
        <dbReference type="EnsemblMetazoa" id="AGAP013292-PA"/>
    </source>
</evidence>
<name>A0A1S4HBK6_ANOGA</name>
<feature type="region of interest" description="Disordered" evidence="1">
    <location>
        <begin position="866"/>
        <end position="888"/>
    </location>
</feature>
<dbReference type="PROSITE" id="PS50238">
    <property type="entry name" value="RHOGAP"/>
    <property type="match status" value="1"/>
</dbReference>
<dbReference type="InParanoid" id="A0A1S4HBK6"/>
<keyword evidence="3" id="KW-1185">Reference proteome</keyword>
<reference evidence="2 3" key="1">
    <citation type="journal article" date="2002" name="Science">
        <title>The genome sequence of the malaria mosquito Anopheles gambiae.</title>
        <authorList>
            <person name="Holt R.A."/>
            <person name="Subramanian G.M."/>
            <person name="Halpern A."/>
            <person name="Sutton G.G."/>
            <person name="Charlab R."/>
            <person name="Nusskern D.R."/>
            <person name="Wincker P."/>
            <person name="Clark A.G."/>
            <person name="Ribeiro J.M."/>
            <person name="Wides R."/>
            <person name="Salzberg S.L."/>
            <person name="Loftus B."/>
            <person name="Yandell M."/>
            <person name="Majoros W.H."/>
            <person name="Rusch D.B."/>
            <person name="Lai Z."/>
            <person name="Kraft C.L."/>
            <person name="Abril J.F."/>
            <person name="Anthouard V."/>
            <person name="Arensburger P."/>
            <person name="Atkinson P.W."/>
            <person name="Baden H."/>
            <person name="de Berardinis V."/>
            <person name="Baldwin D."/>
            <person name="Benes V."/>
            <person name="Biedler J."/>
            <person name="Blass C."/>
            <person name="Bolanos R."/>
            <person name="Boscus D."/>
            <person name="Barnstead M."/>
            <person name="Cai S."/>
            <person name="Center A."/>
            <person name="Chaturverdi K."/>
            <person name="Christophides G.K."/>
            <person name="Chrystal M.A."/>
            <person name="Clamp M."/>
            <person name="Cravchik A."/>
            <person name="Curwen V."/>
            <person name="Dana A."/>
            <person name="Delcher A."/>
            <person name="Dew I."/>
            <person name="Evans C.A."/>
            <person name="Flanigan M."/>
            <person name="Grundschober-Freimoser A."/>
            <person name="Friedli L."/>
            <person name="Gu Z."/>
            <person name="Guan P."/>
            <person name="Guigo R."/>
            <person name="Hillenmeyer M.E."/>
            <person name="Hladun S.L."/>
            <person name="Hogan J.R."/>
            <person name="Hong Y.S."/>
            <person name="Hoover J."/>
            <person name="Jaillon O."/>
            <person name="Ke Z."/>
            <person name="Kodira C."/>
            <person name="Kokoza E."/>
            <person name="Koutsos A."/>
            <person name="Letunic I."/>
            <person name="Levitsky A."/>
            <person name="Liang Y."/>
            <person name="Lin J.J."/>
            <person name="Lobo N.F."/>
            <person name="Lopez J.R."/>
            <person name="Malek J.A."/>
            <person name="McIntosh T.C."/>
            <person name="Meister S."/>
            <person name="Miller J."/>
            <person name="Mobarry C."/>
            <person name="Mongin E."/>
            <person name="Murphy S.D."/>
            <person name="O'Brochta D.A."/>
            <person name="Pfannkoch C."/>
            <person name="Qi R."/>
            <person name="Regier M.A."/>
            <person name="Remington K."/>
            <person name="Shao H."/>
            <person name="Sharakhova M.V."/>
            <person name="Sitter C.D."/>
            <person name="Shetty J."/>
            <person name="Smith T.J."/>
            <person name="Strong R."/>
            <person name="Sun J."/>
            <person name="Thomasova D."/>
            <person name="Ton L.Q."/>
            <person name="Topalis P."/>
            <person name="Tu Z."/>
            <person name="Unger M.F."/>
            <person name="Walenz B."/>
            <person name="Wang A."/>
            <person name="Wang J."/>
            <person name="Wang M."/>
            <person name="Wang X."/>
            <person name="Woodford K.J."/>
            <person name="Wortman J.R."/>
            <person name="Wu M."/>
            <person name="Yao A."/>
            <person name="Zdobnov E.M."/>
            <person name="Zhang H."/>
            <person name="Zhao Q."/>
            <person name="Zhao S."/>
            <person name="Zhu S.C."/>
            <person name="Zhimulev I."/>
            <person name="Coluzzi M."/>
            <person name="della Torre A."/>
            <person name="Roth C.W."/>
            <person name="Louis C."/>
            <person name="Kalush F."/>
            <person name="Mural R.J."/>
            <person name="Myers E.W."/>
            <person name="Adams M.D."/>
            <person name="Smith H.O."/>
            <person name="Broder S."/>
            <person name="Gardner M.J."/>
            <person name="Fraser C.M."/>
            <person name="Birney E."/>
            <person name="Bork P."/>
            <person name="Brey P.T."/>
            <person name="Venter J.C."/>
            <person name="Weissenbach J."/>
            <person name="Kafatos F.C."/>
            <person name="Collins F.H."/>
            <person name="Hoffman S.L."/>
        </authorList>
    </citation>
    <scope>NUCLEOTIDE SEQUENCE [LARGE SCALE GENOMIC DNA]</scope>
    <source>
        <strain evidence="2 3">PEST</strain>
    </source>
</reference>
<sequence length="1119" mass="122678">MAIPASRVLINDLESKDELYTVLLEELRKSGIKYRKEKNSKASQDKAKSKRIFKTPLHALELTDVLLASGGIVQIPLFVSNACQLILENVDTEGLFRKAGSNKRQQQIKAGLESGIPLGKSHHVIDVANIIKTFFRDLPEALLPCGNVQEALIRCLIGGGNDDKVHKLMMTCLLLPPLTLNTLAYFMQFLHTVSMHADKNKMTTENLALILTPSIMPITESIQQRFNSHVRVLQLLIEHSQQIGLIPEAILGQLKDDIGSNASMLMSNVTDKKKKKRRSGSLTRMFNGFKKMVSAIGSSENLDKTDEKCENDPTLTIGTPCLSKSAKKRKVTEGNAFSAKKKKEVTSMLPDNHDLLPCTPLVVKEPKKSRLSLGGSKKPSKVVQRLLPSGSIPSIAEGKPMERRWSVVGAPWGRKKHNRNKPPETDSKADGDSGAKTEDEFDSESRRKSLLLAGGRMSPVVSMPCLVSVDPLSTTMNNMNGELVEVTAEDEADGEDFLKIRRSEYEAIKKRMSDIETKLSKEFTALVGREDVLLDNVEDKYRQTLEQTEPIEATCATTDQLAKRLSRELKIRRSGEHKVIRSPSARKIGTIRRRSQEAVRLSRNQSWHIGNGTKDFSAAVANGATVDLSFYTKPGGLRRGRPNTVQTGLKAPDSSTTMATIGADLEPAVRATEKQATTPLRTSLTTSMGGGNYTDEEKEEKWVNAESYFETHNVTDDNASSVMDTTAEFLTPCKVLMEDYFKTPEQTSRRASLRSASKQQQQNAFCTPTPFVTRIDINTQGIKTPMLPPVVPPRIKTPARTPKLPPRTPGSAVRQPDSASLLKSHITPLQEAQSGRASIARIRSQNAGMVMAKAKLFDGLVTNSGHDSLSGGAPGKRTPITNRRQSAKFRSATVAMPLTVAASEATGGLPRESGVHIRQIQKLRSSSAHHHGSVHRSPRKSTPRKRAFTKSTHGGAINRREKLRQATKGSGTANALGSAGATLSSKALLSSPRIVRRLQENMHEHLSAANVNVVSLSPNIKGNVGSKPALASPKMTTPHIRKQLLRNSPRRILAATPGRDNRMPHGGERFQTPLKATPLSRLAICTAPGFENSPDRTPHTRSGQCSLMRKERCHTVPGF</sequence>
<dbReference type="InterPro" id="IPR042869">
    <property type="entry name" value="ARHGAP11A/B"/>
</dbReference>
<evidence type="ECO:0000256" key="1">
    <source>
        <dbReference type="SAM" id="MobiDB-lite"/>
    </source>
</evidence>
<reference evidence="2" key="3">
    <citation type="submission" date="2020-05" db="UniProtKB">
        <authorList>
            <consortium name="EnsemblMetazoa"/>
        </authorList>
    </citation>
    <scope>IDENTIFICATION</scope>
    <source>
        <strain evidence="2">PEST</strain>
    </source>
</reference>
<dbReference type="GO" id="GO:0007165">
    <property type="term" value="P:signal transduction"/>
    <property type="evidence" value="ECO:0007669"/>
    <property type="project" value="InterPro"/>
</dbReference>
<dbReference type="PANTHER" id="PTHR15670:SF4">
    <property type="entry name" value="RHO GTPASE-ACTIVATING PROTEIN 11A"/>
    <property type="match status" value="1"/>
</dbReference>
<dbReference type="InterPro" id="IPR000198">
    <property type="entry name" value="RhoGAP_dom"/>
</dbReference>
<dbReference type="GO" id="GO:0005096">
    <property type="term" value="F:GTPase activator activity"/>
    <property type="evidence" value="ECO:0000318"/>
    <property type="project" value="GO_Central"/>
</dbReference>
<feature type="region of interest" description="Disordered" evidence="1">
    <location>
        <begin position="784"/>
        <end position="819"/>
    </location>
</feature>
<feature type="region of interest" description="Disordered" evidence="1">
    <location>
        <begin position="921"/>
        <end position="957"/>
    </location>
</feature>
<dbReference type="SUPFAM" id="SSF48350">
    <property type="entry name" value="GTPase activation domain, GAP"/>
    <property type="match status" value="1"/>
</dbReference>
<dbReference type="SMART" id="SM00324">
    <property type="entry name" value="RhoGAP"/>
    <property type="match status" value="1"/>
</dbReference>
<dbReference type="Proteomes" id="UP000007062">
    <property type="component" value="Chromosome 2R"/>
</dbReference>
<feature type="compositionally biased region" description="Basic residues" evidence="1">
    <location>
        <begin position="927"/>
        <end position="948"/>
    </location>
</feature>
<feature type="compositionally biased region" description="Polar residues" evidence="1">
    <location>
        <begin position="643"/>
        <end position="654"/>
    </location>
</feature>
<proteinExistence type="predicted"/>